<comment type="caution">
    <text evidence="1">The sequence shown here is derived from an EMBL/GenBank/DDBJ whole genome shotgun (WGS) entry which is preliminary data.</text>
</comment>
<reference evidence="1" key="1">
    <citation type="submission" date="2023-05" db="EMBL/GenBank/DDBJ databases">
        <authorList>
            <person name="Stuckert A."/>
        </authorList>
    </citation>
    <scope>NUCLEOTIDE SEQUENCE</scope>
</reference>
<organism evidence="1 2">
    <name type="scientific">Staurois parvus</name>
    <dbReference type="NCBI Taxonomy" id="386267"/>
    <lineage>
        <taxon>Eukaryota</taxon>
        <taxon>Metazoa</taxon>
        <taxon>Chordata</taxon>
        <taxon>Craniata</taxon>
        <taxon>Vertebrata</taxon>
        <taxon>Euteleostomi</taxon>
        <taxon>Amphibia</taxon>
        <taxon>Batrachia</taxon>
        <taxon>Anura</taxon>
        <taxon>Neobatrachia</taxon>
        <taxon>Ranoidea</taxon>
        <taxon>Ranidae</taxon>
        <taxon>Staurois</taxon>
    </lineage>
</organism>
<proteinExistence type="predicted"/>
<gene>
    <name evidence="1" type="ORF">SPARVUS_LOCUS2628781</name>
</gene>
<evidence type="ECO:0000313" key="1">
    <source>
        <dbReference type="EMBL" id="CAI9545249.1"/>
    </source>
</evidence>
<accession>A0ABN9BCD1</accession>
<keyword evidence="2" id="KW-1185">Reference proteome</keyword>
<evidence type="ECO:0000313" key="2">
    <source>
        <dbReference type="Proteomes" id="UP001162483"/>
    </source>
</evidence>
<protein>
    <submittedName>
        <fullName evidence="1">Uncharacterized protein</fullName>
    </submittedName>
</protein>
<dbReference type="Proteomes" id="UP001162483">
    <property type="component" value="Unassembled WGS sequence"/>
</dbReference>
<dbReference type="EMBL" id="CATNWA010003393">
    <property type="protein sequence ID" value="CAI9545249.1"/>
    <property type="molecule type" value="Genomic_DNA"/>
</dbReference>
<name>A0ABN9BCD1_9NEOB</name>
<sequence length="43" mass="4932">MIPIARGPHELSVRPWCQLSRGNLAGQLYRCRLTSVQPQCTYM</sequence>
<feature type="non-terminal residue" evidence="1">
    <location>
        <position position="43"/>
    </location>
</feature>